<dbReference type="HGNC" id="HGNC:18620">
    <property type="gene designation" value="COG4"/>
</dbReference>
<reference evidence="6" key="4">
    <citation type="journal article" date="2011" name="BMC Syst. Biol.">
        <title>Initial characterization of the human central proteome.</title>
        <authorList>
            <person name="Burkard T.R."/>
            <person name="Planyavsky M."/>
            <person name="Kaupe I."/>
            <person name="Breitwieser F.P."/>
            <person name="Burckstummer T."/>
            <person name="Bennett K.L."/>
            <person name="Superti-Furga G."/>
            <person name="Colinge J."/>
        </authorList>
    </citation>
    <scope>IDENTIFICATION BY MASS SPECTROMETRY [LARGE SCALE ANALYSIS]</scope>
</reference>
<evidence type="ECO:0000313" key="2">
    <source>
        <dbReference type="Ensembl" id="ENSP00000461912.2"/>
    </source>
</evidence>
<evidence type="ECO:0007829" key="4">
    <source>
        <dbReference type="PeptideAtlas" id="J3KRB5"/>
    </source>
</evidence>
<organism evidence="2 3">
    <name type="scientific">Homo sapiens</name>
    <name type="common">Human</name>
    <dbReference type="NCBI Taxonomy" id="9606"/>
    <lineage>
        <taxon>Eukaryota</taxon>
        <taxon>Metazoa</taxon>
        <taxon>Chordata</taxon>
        <taxon>Craniata</taxon>
        <taxon>Vertebrata</taxon>
        <taxon>Euteleostomi</taxon>
        <taxon>Mammalia</taxon>
        <taxon>Eutheria</taxon>
        <taxon>Euarchontoglires</taxon>
        <taxon>Primates</taxon>
        <taxon>Haplorrhini</taxon>
        <taxon>Catarrhini</taxon>
        <taxon>Hominidae</taxon>
        <taxon>Homo</taxon>
    </lineage>
</organism>
<dbReference type="OpenTargets" id="ENSG00000103051"/>
<gene>
    <name evidence="2" type="primary">COG4</name>
</gene>
<proteinExistence type="evidence at protein level"/>
<name>J3KRB5_HUMAN</name>
<dbReference type="UCSC" id="uc059wql.1">
    <property type="organism name" value="human"/>
</dbReference>
<dbReference type="Bgee" id="ENSG00000103051">
    <property type="expression patterns" value="Expressed in lower esophagus mucosa and 191 other cell types or tissues"/>
</dbReference>
<reference evidence="2" key="1">
    <citation type="journal article" date="2001" name="Nature">
        <title>Initial sequencing and analysis of the human genome.</title>
        <authorList>
            <consortium name="International Human Genome Sequencing Consortium"/>
            <person name="Lander E.S."/>
            <person name="Linton L.M."/>
            <person name="Birren B."/>
            <person name="Nusbaum C."/>
            <person name="Zody M.C."/>
            <person name="Baldwin J."/>
            <person name="Devon K."/>
            <person name="Dewar K."/>
            <person name="Doyle M."/>
            <person name="FitzHugh W."/>
            <person name="Funke R."/>
            <person name="Gage D."/>
            <person name="Harris K."/>
            <person name="Heaford A."/>
            <person name="Howland J."/>
            <person name="Kann L."/>
            <person name="Lehoczky J."/>
            <person name="LeVine R."/>
            <person name="McEwan P."/>
            <person name="McKernan K."/>
            <person name="Meldrim J."/>
            <person name="Mesirov J.P."/>
            <person name="Miranda C."/>
            <person name="Morris W."/>
            <person name="Naylor J."/>
            <person name="Raymond C."/>
            <person name="Rosetti M."/>
            <person name="Santos R."/>
            <person name="Sheridan A."/>
            <person name="Sougnez C."/>
            <person name="Stange-Thomann N."/>
            <person name="Stojanovic N."/>
            <person name="Subramanian A."/>
            <person name="Wyman D."/>
            <person name="Rogers J."/>
            <person name="Sulston J."/>
            <person name="Ainscough R."/>
            <person name="Beck S."/>
            <person name="Bentley D."/>
            <person name="Burton J."/>
            <person name="Clee C."/>
            <person name="Carter N."/>
            <person name="Coulson A."/>
            <person name="Deadman R."/>
            <person name="Deloukas P."/>
            <person name="Dunham A."/>
            <person name="Dunham I."/>
            <person name="Durbin R."/>
            <person name="French L."/>
            <person name="Grafham D."/>
            <person name="Gregory S."/>
            <person name="Hubbard T."/>
            <person name="Humphray S."/>
            <person name="Hunt A."/>
            <person name="Jones M."/>
            <person name="Lloyd C."/>
            <person name="McMurray A."/>
            <person name="Matthews L."/>
            <person name="Mercer S."/>
            <person name="Milne S."/>
            <person name="Mullikin J.C."/>
            <person name="Mungall A."/>
            <person name="Plumb R."/>
            <person name="Ross M."/>
            <person name="Shownkeen R."/>
            <person name="Sims S."/>
            <person name="Waterston R.H."/>
            <person name="Wilson R.K."/>
            <person name="Hillier L.W."/>
            <person name="McPherson J.D."/>
            <person name="Marra M.A."/>
            <person name="Mardis E.R."/>
            <person name="Fulton L.A."/>
            <person name="Chinwalla A.T."/>
            <person name="Pepin K.H."/>
            <person name="Gish W.R."/>
            <person name="Chissoe S.L."/>
            <person name="Wendl M.C."/>
            <person name="Delehaunty K.D."/>
            <person name="Miner T.L."/>
            <person name="Delehaunty A."/>
            <person name="Kramer J.B."/>
            <person name="Cook L.L."/>
            <person name="Fulton R.S."/>
            <person name="Johnson D.L."/>
            <person name="Minx P.J."/>
            <person name="Clifton S.W."/>
            <person name="Hawkins T."/>
            <person name="Branscomb E."/>
            <person name="Predki P."/>
            <person name="Richardson P."/>
            <person name="Wenning S."/>
            <person name="Slezak T."/>
            <person name="Doggett N."/>
            <person name="Cheng J.F."/>
            <person name="Olsen A."/>
            <person name="Lucas S."/>
            <person name="Elkin C."/>
            <person name="Uberbacher E."/>
            <person name="Frazier M."/>
            <person name="Gibbs R.A."/>
            <person name="Muzny D.M."/>
            <person name="Scherer S.E."/>
            <person name="Bouck J.B."/>
            <person name="Sodergren E.J."/>
            <person name="Worley K.C."/>
            <person name="Rives C.M."/>
            <person name="Gorrell J.H."/>
            <person name="Metzker M.L."/>
            <person name="Naylor S.L."/>
            <person name="Kucherlapati R.S."/>
            <person name="Nelson D.L."/>
            <person name="Weinstock G.M."/>
            <person name="Sakaki Y."/>
            <person name="Fujiyama A."/>
            <person name="Hattori M."/>
            <person name="Yada T."/>
            <person name="Toyoda A."/>
            <person name="Itoh T."/>
            <person name="Kawagoe C."/>
            <person name="Watanabe H."/>
            <person name="Totoki Y."/>
            <person name="Taylor T."/>
            <person name="Weissenbach J."/>
            <person name="Heilig R."/>
            <person name="Saurin W."/>
            <person name="Artiguenave F."/>
            <person name="Brottier P."/>
            <person name="Bruls T."/>
            <person name="Pelletier E."/>
            <person name="Robert C."/>
            <person name="Wincker P."/>
            <person name="Smith D.R."/>
            <person name="Doucette-Stamm L."/>
            <person name="Rubenfield M."/>
            <person name="Weinstock K."/>
            <person name="Lee H.M."/>
            <person name="Dubois J."/>
            <person name="Rosenthal A."/>
            <person name="Platzer M."/>
            <person name="Nyakatura G."/>
            <person name="Taudien S."/>
            <person name="Rump A."/>
            <person name="Yang H."/>
            <person name="Yu J."/>
            <person name="Wang J."/>
            <person name="Huang G."/>
            <person name="Gu J."/>
            <person name="Hood L."/>
            <person name="Rowen L."/>
            <person name="Madan A."/>
            <person name="Qin S."/>
            <person name="Davis R.W."/>
            <person name="Federspiel N.A."/>
            <person name="Abola A.P."/>
            <person name="Proctor M.J."/>
            <person name="Myers R.M."/>
            <person name="Schmutz J."/>
            <person name="Dickson M."/>
            <person name="Grimwood J."/>
            <person name="Cox D.R."/>
            <person name="Olson M.V."/>
            <person name="Kaul R."/>
            <person name="Raymond C."/>
            <person name="Shimizu N."/>
            <person name="Kawasaki K."/>
            <person name="Minoshima S."/>
            <person name="Evans G.A."/>
            <person name="Athanasiou M."/>
            <person name="Schultz R."/>
            <person name="Roe B.A."/>
            <person name="Chen F."/>
            <person name="Pan H."/>
            <person name="Ramser J."/>
            <person name="Lehrach H."/>
            <person name="Reinhardt R."/>
            <person name="McCombie W.R."/>
            <person name="de la Bastide M."/>
            <person name="Dedhia N."/>
            <person name="Blocker H."/>
            <person name="Hornischer K."/>
            <person name="Nordsiek G."/>
            <person name="Agarwala R."/>
            <person name="Aravind L."/>
            <person name="Bailey J.A."/>
            <person name="Bateman A."/>
            <person name="Batzoglou S."/>
            <person name="Birney E."/>
            <person name="Bork P."/>
            <person name="Brown D.G."/>
            <person name="Burge C.B."/>
            <person name="Cerutti L."/>
            <person name="Chen H.C."/>
            <person name="Church D."/>
            <person name="Clamp M."/>
            <person name="Copley R.R."/>
            <person name="Doerks T."/>
            <person name="Eddy S.R."/>
            <person name="Eichler E.E."/>
            <person name="Furey T.S."/>
            <person name="Galagan J."/>
            <person name="Gilbert J.G."/>
            <person name="Harmon C."/>
            <person name="Hayashizaki Y."/>
            <person name="Haussler D."/>
            <person name="Hermjakob H."/>
            <person name="Hokamp K."/>
            <person name="Jang W."/>
            <person name="Johnson L.S."/>
            <person name="Jones T.A."/>
            <person name="Kasif S."/>
            <person name="Kaspryzk A."/>
            <person name="Kennedy S."/>
            <person name="Kent W.J."/>
            <person name="Kitts P."/>
            <person name="Koonin E.V."/>
            <person name="Korf I."/>
            <person name="Kulp D."/>
            <person name="Lancet D."/>
            <person name="Lowe T.M."/>
            <person name="McLysaght A."/>
            <person name="Mikkelsen T."/>
            <person name="Moran J.V."/>
            <person name="Mulder N."/>
            <person name="Pollara V.J."/>
            <person name="Ponting C.P."/>
            <person name="Schuler G."/>
            <person name="Schultz J."/>
            <person name="Slater G."/>
            <person name="Smit A.F."/>
            <person name="Stupka E."/>
            <person name="Szustakowski J."/>
            <person name="Thierry-Mieg D."/>
            <person name="Thierry-Mieg J."/>
            <person name="Wagner L."/>
            <person name="Wallis J."/>
            <person name="Wheeler R."/>
            <person name="Williams A."/>
            <person name="Wolf Y.I."/>
            <person name="Wolfe K.H."/>
            <person name="Yang S.P."/>
            <person name="Yeh R.F."/>
            <person name="Collins F."/>
            <person name="Guyer M.S."/>
            <person name="Peterson J."/>
            <person name="Felsenfeld A."/>
            <person name="Wetterstrand K.A."/>
            <person name="Patrinos A."/>
            <person name="Morgan M.J."/>
            <person name="de Jong P."/>
            <person name="Catanese J.J."/>
            <person name="Osoegawa K."/>
            <person name="Shizuya H."/>
            <person name="Choi S."/>
            <person name="Chen Y.J."/>
        </authorList>
    </citation>
    <scope>NUCLEOTIDE SEQUENCE [LARGE SCALE GENOMIC DNA]</scope>
</reference>
<evidence type="ECO:0000256" key="1">
    <source>
        <dbReference type="SAM" id="MobiDB-lite"/>
    </source>
</evidence>
<dbReference type="Ensembl" id="ENST00000534772.2">
    <property type="protein sequence ID" value="ENSP00000461912.2"/>
    <property type="gene ID" value="ENSG00000103051.21"/>
</dbReference>
<dbReference type="ChiTaRS" id="COG4">
    <property type="organism name" value="human"/>
</dbReference>
<dbReference type="Proteomes" id="UP000005640">
    <property type="component" value="Chromosome 16"/>
</dbReference>
<reference evidence="2 3" key="3">
    <citation type="journal article" date="2004" name="Nature">
        <title>The sequence and analysis of duplication-rich human chromosome 16.</title>
        <authorList>
            <person name="Martin J."/>
            <person name="Han C."/>
            <person name="Gordon L.A."/>
            <person name="Terry A."/>
            <person name="Prabhakar S."/>
            <person name="She X."/>
            <person name="Xie G."/>
            <person name="Hellsten U."/>
            <person name="Chan Y.M."/>
            <person name="Altherr M."/>
            <person name="Couronne O."/>
            <person name="Aerts A."/>
            <person name="Bajorek E."/>
            <person name="Black S."/>
            <person name="Blumer H."/>
            <person name="Branscomb E."/>
            <person name="Brown N.C."/>
            <person name="Bruno W.J."/>
            <person name="Buckingham J.M."/>
            <person name="Callen D.F."/>
            <person name="Campbell C.S."/>
            <person name="Campbell M.L."/>
            <person name="Campbell E.W."/>
            <person name="Caoile C."/>
            <person name="Challacombe J.F."/>
            <person name="Chasteen L.A."/>
            <person name="Chertkov O."/>
            <person name="Chi H.C."/>
            <person name="Christensen M."/>
            <person name="Clark L.M."/>
            <person name="Cohn J.D."/>
            <person name="Denys M."/>
            <person name="Detter J.C."/>
            <person name="Dickson M."/>
            <person name="Dimitrijevic-Bussod M."/>
            <person name="Escobar J."/>
            <person name="Fawcett J.J."/>
            <person name="Flowers D."/>
            <person name="Fotopulos D."/>
            <person name="Glavina T."/>
            <person name="Gomez M."/>
            <person name="Gonzales E."/>
            <person name="Goodstein D."/>
            <person name="Goodwin L.A."/>
            <person name="Grady D.L."/>
            <person name="Grigoriev I."/>
            <person name="Groza M."/>
            <person name="Hammon N."/>
            <person name="Hawkins T."/>
            <person name="Haydu L."/>
            <person name="Hildebrand C.E."/>
            <person name="Huang W."/>
            <person name="Israni S."/>
            <person name="Jett J."/>
            <person name="Jewett P.B."/>
            <person name="Kadner K."/>
            <person name="Kimball H."/>
            <person name="Kobayashi A."/>
            <person name="Krawczyk M.C."/>
            <person name="Leyba T."/>
            <person name="Longmire J.L."/>
            <person name="Lopez F."/>
            <person name="Lou Y."/>
            <person name="Lowry S."/>
            <person name="Ludeman T."/>
            <person name="Manohar C.F."/>
            <person name="Mark G.A."/>
            <person name="McMurray K.L."/>
            <person name="Meincke L.J."/>
            <person name="Morgan J."/>
            <person name="Moyzis R.K."/>
            <person name="Mundt M.O."/>
            <person name="Munk A.C."/>
            <person name="Nandkeshwar R.D."/>
            <person name="Pitluck S."/>
            <person name="Pollard M."/>
            <person name="Predki P."/>
            <person name="Parson-Quintana B."/>
            <person name="Ramirez L."/>
            <person name="Rash S."/>
            <person name="Retterer J."/>
            <person name="Ricke D.O."/>
            <person name="Robinson D.L."/>
            <person name="Rodriguez A."/>
            <person name="Salamov A."/>
            <person name="Saunders E.H."/>
            <person name="Scott D."/>
            <person name="Shough T."/>
            <person name="Stallings R.L."/>
            <person name="Stalvey M."/>
            <person name="Sutherland R.D."/>
            <person name="Tapia R."/>
            <person name="Tesmer J.G."/>
            <person name="Thayer N."/>
            <person name="Thompson L.S."/>
            <person name="Tice H."/>
            <person name="Torney D.C."/>
            <person name="Tran-Gyamfi M."/>
            <person name="Tsai M."/>
            <person name="Ulanovsky L.E."/>
            <person name="Ustaszewska A."/>
            <person name="Vo N."/>
            <person name="White P.S."/>
            <person name="Williams A.L."/>
            <person name="Wills P.L."/>
            <person name="Wu J.R."/>
            <person name="Wu K."/>
            <person name="Yang J."/>
            <person name="Dejong P."/>
            <person name="Bruce D."/>
            <person name="Doggett N.A."/>
            <person name="Deaven L."/>
            <person name="Schmutz J."/>
            <person name="Grimwood J."/>
            <person name="Richardson P."/>
            <person name="Rokhsar D.S."/>
            <person name="Eichler E.E."/>
            <person name="Gilna P."/>
            <person name="Lucas S.M."/>
            <person name="Myers R.M."/>
            <person name="Rubin E.M."/>
            <person name="Pennacchio L.A."/>
        </authorList>
    </citation>
    <scope>NUCLEOTIDE SEQUENCE [LARGE SCALE GENOMIC DNA]</scope>
</reference>
<dbReference type="OrthoDB" id="47059at2759"/>
<feature type="region of interest" description="Disordered" evidence="1">
    <location>
        <begin position="1"/>
        <end position="24"/>
    </location>
</feature>
<protein>
    <submittedName>
        <fullName evidence="2">Component of oligomeric golgi complex 4</fullName>
    </submittedName>
</protein>
<evidence type="ECO:0000313" key="3">
    <source>
        <dbReference type="Proteomes" id="UP000005640"/>
    </source>
</evidence>
<dbReference type="GeneTree" id="ENSGT00940000154065"/>
<accession>J3KRB5</accession>
<dbReference type="AlphaFoldDB" id="J3KRB5"/>
<reference evidence="2" key="2">
    <citation type="journal article" date="2004" name="Nature">
        <title>Finishing the euchromatic sequence of the human genome.</title>
        <authorList>
            <consortium name="International Human Genome Sequencing Consortium"/>
        </authorList>
    </citation>
    <scope>NUCLEOTIDE SEQUENCE [LARGE SCALE GENOMIC DNA]</scope>
</reference>
<dbReference type="Ensembl" id="ENST00000703107.1">
    <property type="protein sequence ID" value="ENSP00000515174.1"/>
    <property type="gene ID" value="ENSG00000103051.21"/>
</dbReference>
<evidence type="ECO:0007829" key="6">
    <source>
        <dbReference type="PubMed" id="21269460"/>
    </source>
</evidence>
<keyword evidence="3" id="KW-1185">Reference proteome</keyword>
<dbReference type="SMR" id="J3KRB5"/>
<sequence length="65" mass="7082">MADLDSPPKLSGVQQPSEGVGGGRCSEISAELIRSLTELQELEAVYERLCGEEVRGRASSFSWRI</sequence>
<dbReference type="VEuPathDB" id="HostDB:ENSG00000103051"/>
<evidence type="ECO:0007829" key="5">
    <source>
        <dbReference type="ProteomicsDB" id="J3KRB5"/>
    </source>
</evidence>
<dbReference type="ExpressionAtlas" id="J3KRB5">
    <property type="expression patterns" value="baseline and differential"/>
</dbReference>
<dbReference type="HOGENOM" id="CLU_128530_0_0_1"/>
<dbReference type="EMBL" id="AC106804">
    <property type="status" value="NOT_ANNOTATED_CDS"/>
    <property type="molecule type" value="Genomic_DNA"/>
</dbReference>
<reference evidence="2" key="5">
    <citation type="submission" date="2025-05" db="UniProtKB">
        <authorList>
            <consortium name="Ensembl"/>
        </authorList>
    </citation>
    <scope>IDENTIFICATION</scope>
</reference>
<dbReference type="Antibodypedia" id="29988">
    <property type="antibodies" value="118 antibodies from 20 providers"/>
</dbReference>
<keyword evidence="4 5" id="KW-1267">Proteomics identification</keyword>